<dbReference type="InterPro" id="IPR051201">
    <property type="entry name" value="Chloro_Bact_Ser_Proteases"/>
</dbReference>
<dbReference type="PROSITE" id="PS50106">
    <property type="entry name" value="PDZ"/>
    <property type="match status" value="1"/>
</dbReference>
<dbReference type="PANTHER" id="PTHR43343">
    <property type="entry name" value="PEPTIDASE S12"/>
    <property type="match status" value="1"/>
</dbReference>
<keyword evidence="3" id="KW-0812">Transmembrane</keyword>
<evidence type="ECO:0000259" key="4">
    <source>
        <dbReference type="PROSITE" id="PS50106"/>
    </source>
</evidence>
<evidence type="ECO:0000313" key="6">
    <source>
        <dbReference type="Proteomes" id="UP000316253"/>
    </source>
</evidence>
<evidence type="ECO:0000256" key="1">
    <source>
        <dbReference type="ARBA" id="ARBA00022670"/>
    </source>
</evidence>
<dbReference type="PRINTS" id="PR00834">
    <property type="entry name" value="PROTEASES2C"/>
</dbReference>
<dbReference type="AlphaFoldDB" id="A0A554JA95"/>
<keyword evidence="2" id="KW-0378">Hydrolase</keyword>
<keyword evidence="3" id="KW-1133">Transmembrane helix</keyword>
<comment type="caution">
    <text evidence="5">The sequence shown here is derived from an EMBL/GenBank/DDBJ whole genome shotgun (WGS) entry which is preliminary data.</text>
</comment>
<feature type="domain" description="PDZ" evidence="4">
    <location>
        <begin position="325"/>
        <end position="377"/>
    </location>
</feature>
<dbReference type="Pfam" id="PF13180">
    <property type="entry name" value="PDZ_2"/>
    <property type="match status" value="1"/>
</dbReference>
<dbReference type="EMBL" id="VMFD01000050">
    <property type="protein sequence ID" value="TSC65295.1"/>
    <property type="molecule type" value="Genomic_DNA"/>
</dbReference>
<sequence length="390" mass="41154">MSQTPVSNDAVAALSRQFKQKLNQLTSLALIGGVVGGLIIVLVVTSSSRIRKTLGIDESSPLNLTRTIEQRYVVEESSGFIQAVKRVSPTVVSITTEETGIDFFGRTVQRSGAGTGFILTSDGLIATNKHVVEGGEKFKVVLADGKSYDATVKARDPYADLAILKIEATGLPVIELGDSESLEVGQWVLAIGNALGEFNNSVSVGVVSGKNRLLEAGTAELSGLIQTDATINPGNSGGPLVNIKGQVVGISTAIASPTGSSVGVGFAIPVNSIKKAIDSVRKTGKIIRPRLGLRYLLINQAIEEALSLPIDRGALIRASENQPGIVPGGPAEKAGLKEGDIILEMNKDRIDEQRPLASLLTEYSPGDEVTLLILRDKARQEIKLTLEALE</sequence>
<feature type="transmembrane region" description="Helical" evidence="3">
    <location>
        <begin position="25"/>
        <end position="44"/>
    </location>
</feature>
<organism evidence="5 6">
    <name type="scientific">Candidatus Berkelbacteria bacterium Gr01-1014_85</name>
    <dbReference type="NCBI Taxonomy" id="2017150"/>
    <lineage>
        <taxon>Bacteria</taxon>
        <taxon>Candidatus Berkelbacteria</taxon>
    </lineage>
</organism>
<reference evidence="5 6" key="1">
    <citation type="submission" date="2017-08" db="EMBL/GenBank/DDBJ databases">
        <title>Mechanisms for carbon and nitrogen cycling indicate functional differentiation within the Candidate Phyla Radiation.</title>
        <authorList>
            <person name="Danczak R.E."/>
            <person name="Johnston M.D."/>
            <person name="Kenah C."/>
            <person name="Slattery M."/>
            <person name="Wrighton K.C."/>
            <person name="Wilkins M.J."/>
        </authorList>
    </citation>
    <scope>NUCLEOTIDE SEQUENCE [LARGE SCALE GENOMIC DNA]</scope>
    <source>
        <strain evidence="5">Gr01-1014_85</strain>
    </source>
</reference>
<keyword evidence="1 5" id="KW-0645">Protease</keyword>
<evidence type="ECO:0000256" key="2">
    <source>
        <dbReference type="ARBA" id="ARBA00022801"/>
    </source>
</evidence>
<dbReference type="InterPro" id="IPR001478">
    <property type="entry name" value="PDZ"/>
</dbReference>
<dbReference type="SMART" id="SM00228">
    <property type="entry name" value="PDZ"/>
    <property type="match status" value="1"/>
</dbReference>
<dbReference type="GO" id="GO:0006508">
    <property type="term" value="P:proteolysis"/>
    <property type="evidence" value="ECO:0007669"/>
    <property type="project" value="UniProtKB-KW"/>
</dbReference>
<dbReference type="PANTHER" id="PTHR43343:SF3">
    <property type="entry name" value="PROTEASE DO-LIKE 8, CHLOROPLASTIC"/>
    <property type="match status" value="1"/>
</dbReference>
<keyword evidence="3" id="KW-0472">Membrane</keyword>
<dbReference type="InterPro" id="IPR001940">
    <property type="entry name" value="Peptidase_S1C"/>
</dbReference>
<dbReference type="Proteomes" id="UP000316253">
    <property type="component" value="Unassembled WGS sequence"/>
</dbReference>
<evidence type="ECO:0000313" key="5">
    <source>
        <dbReference type="EMBL" id="TSC65295.1"/>
    </source>
</evidence>
<dbReference type="GO" id="GO:0004252">
    <property type="term" value="F:serine-type endopeptidase activity"/>
    <property type="evidence" value="ECO:0007669"/>
    <property type="project" value="InterPro"/>
</dbReference>
<proteinExistence type="predicted"/>
<evidence type="ECO:0000256" key="3">
    <source>
        <dbReference type="SAM" id="Phobius"/>
    </source>
</evidence>
<name>A0A554JA95_9BACT</name>
<accession>A0A554JA95</accession>
<dbReference type="Pfam" id="PF13365">
    <property type="entry name" value="Trypsin_2"/>
    <property type="match status" value="1"/>
</dbReference>
<dbReference type="SUPFAM" id="SSF50156">
    <property type="entry name" value="PDZ domain-like"/>
    <property type="match status" value="1"/>
</dbReference>
<dbReference type="Gene3D" id="2.40.10.120">
    <property type="match status" value="1"/>
</dbReference>
<protein>
    <submittedName>
        <fullName evidence="5">Protease Do</fullName>
    </submittedName>
</protein>
<dbReference type="InterPro" id="IPR009003">
    <property type="entry name" value="Peptidase_S1_PA"/>
</dbReference>
<gene>
    <name evidence="5" type="ORF">CEO22_525</name>
</gene>
<dbReference type="Gene3D" id="2.30.42.10">
    <property type="match status" value="1"/>
</dbReference>
<dbReference type="InterPro" id="IPR036034">
    <property type="entry name" value="PDZ_sf"/>
</dbReference>
<dbReference type="SUPFAM" id="SSF50494">
    <property type="entry name" value="Trypsin-like serine proteases"/>
    <property type="match status" value="1"/>
</dbReference>